<dbReference type="RefSeq" id="WP_145366800.1">
    <property type="nucleotide sequence ID" value="NZ_CP036275.1"/>
</dbReference>
<sequence>MHVDPDRCPSPALERQTASKCSTRDQQSSRAQKRHILPWRVRRWLKTRRRRKSERRRIEQSTNCLISLPKAGRTWLRVVVGKIIHTHYGIENADDLFLTESQVAQTDMPRLFIAHDYDSPALLTSEFLGRRYAGKRVLLMLRDVRDALVSAYHHAHSRTRTFDGTISDYVRSEAGAGTAIQYFKAWHDCRAKLADFLLIRYEDMHVAHRESIRKSLEFLGVHGVSDHVIDEGIEFGRFENMRKLEVTRNYSARELQPRSGVEDSALKVRKGQIGTYKEELSKHDLQYIEALARDLNGPIEWLFWDPETERSEQ</sequence>
<evidence type="ECO:0000256" key="1">
    <source>
        <dbReference type="ARBA" id="ARBA00005771"/>
    </source>
</evidence>
<evidence type="ECO:0000313" key="6">
    <source>
        <dbReference type="Proteomes" id="UP000320496"/>
    </source>
</evidence>
<keyword evidence="2 5" id="KW-0808">Transferase</keyword>
<comment type="similarity">
    <text evidence="1">Belongs to the sulfotransferase 1 family.</text>
</comment>
<evidence type="ECO:0000256" key="3">
    <source>
        <dbReference type="SAM" id="MobiDB-lite"/>
    </source>
</evidence>
<feature type="compositionally biased region" description="Polar residues" evidence="3">
    <location>
        <begin position="16"/>
        <end position="30"/>
    </location>
</feature>
<evidence type="ECO:0000256" key="2">
    <source>
        <dbReference type="ARBA" id="ARBA00022679"/>
    </source>
</evidence>
<reference evidence="5 6" key="1">
    <citation type="submission" date="2019-02" db="EMBL/GenBank/DDBJ databases">
        <title>Deep-cultivation of Planctomycetes and their phenomic and genomic characterization uncovers novel biology.</title>
        <authorList>
            <person name="Wiegand S."/>
            <person name="Jogler M."/>
            <person name="Boedeker C."/>
            <person name="Pinto D."/>
            <person name="Vollmers J."/>
            <person name="Rivas-Marin E."/>
            <person name="Kohn T."/>
            <person name="Peeters S.H."/>
            <person name="Heuer A."/>
            <person name="Rast P."/>
            <person name="Oberbeckmann S."/>
            <person name="Bunk B."/>
            <person name="Jeske O."/>
            <person name="Meyerdierks A."/>
            <person name="Storesund J.E."/>
            <person name="Kallscheuer N."/>
            <person name="Luecker S."/>
            <person name="Lage O.M."/>
            <person name="Pohl T."/>
            <person name="Merkel B.J."/>
            <person name="Hornburger P."/>
            <person name="Mueller R.-W."/>
            <person name="Bruemmer F."/>
            <person name="Labrenz M."/>
            <person name="Spormann A.M."/>
            <person name="Op den Camp H."/>
            <person name="Overmann J."/>
            <person name="Amann R."/>
            <person name="Jetten M.S.M."/>
            <person name="Mascher T."/>
            <person name="Medema M.H."/>
            <person name="Devos D.P."/>
            <person name="Kaster A.-K."/>
            <person name="Ovreas L."/>
            <person name="Rohde M."/>
            <person name="Galperin M.Y."/>
            <person name="Jogler C."/>
        </authorList>
    </citation>
    <scope>NUCLEOTIDE SEQUENCE [LARGE SCALE GENOMIC DNA]</scope>
    <source>
        <strain evidence="5 6">Mal4</strain>
    </source>
</reference>
<dbReference type="InterPro" id="IPR027417">
    <property type="entry name" value="P-loop_NTPase"/>
</dbReference>
<dbReference type="GO" id="GO:0008146">
    <property type="term" value="F:sulfotransferase activity"/>
    <property type="evidence" value="ECO:0007669"/>
    <property type="project" value="InterPro"/>
</dbReference>
<dbReference type="AlphaFoldDB" id="A0A517Z0U3"/>
<gene>
    <name evidence="5" type="ORF">Mal4_03810</name>
</gene>
<keyword evidence="6" id="KW-1185">Reference proteome</keyword>
<feature type="domain" description="Sulfotransferase" evidence="4">
    <location>
        <begin position="66"/>
        <end position="290"/>
    </location>
</feature>
<protein>
    <submittedName>
        <fullName evidence="5">Sulfotransferase domain protein</fullName>
    </submittedName>
</protein>
<dbReference type="EMBL" id="CP036275">
    <property type="protein sequence ID" value="QDU36098.1"/>
    <property type="molecule type" value="Genomic_DNA"/>
</dbReference>
<accession>A0A517Z0U3</accession>
<dbReference type="KEGG" id="mri:Mal4_03810"/>
<proteinExistence type="inferred from homology"/>
<dbReference type="Proteomes" id="UP000320496">
    <property type="component" value="Chromosome"/>
</dbReference>
<dbReference type="Gene3D" id="3.40.50.300">
    <property type="entry name" value="P-loop containing nucleotide triphosphate hydrolases"/>
    <property type="match status" value="1"/>
</dbReference>
<dbReference type="OrthoDB" id="8446141at2"/>
<dbReference type="InterPro" id="IPR000863">
    <property type="entry name" value="Sulfotransferase_dom"/>
</dbReference>
<organism evidence="5 6">
    <name type="scientific">Maioricimonas rarisocia</name>
    <dbReference type="NCBI Taxonomy" id="2528026"/>
    <lineage>
        <taxon>Bacteria</taxon>
        <taxon>Pseudomonadati</taxon>
        <taxon>Planctomycetota</taxon>
        <taxon>Planctomycetia</taxon>
        <taxon>Planctomycetales</taxon>
        <taxon>Planctomycetaceae</taxon>
        <taxon>Maioricimonas</taxon>
    </lineage>
</organism>
<name>A0A517Z0U3_9PLAN</name>
<dbReference type="SUPFAM" id="SSF52540">
    <property type="entry name" value="P-loop containing nucleoside triphosphate hydrolases"/>
    <property type="match status" value="1"/>
</dbReference>
<dbReference type="Pfam" id="PF00685">
    <property type="entry name" value="Sulfotransfer_1"/>
    <property type="match status" value="1"/>
</dbReference>
<evidence type="ECO:0000313" key="5">
    <source>
        <dbReference type="EMBL" id="QDU36098.1"/>
    </source>
</evidence>
<dbReference type="PANTHER" id="PTHR11783">
    <property type="entry name" value="SULFOTRANSFERASE SULT"/>
    <property type="match status" value="1"/>
</dbReference>
<feature type="region of interest" description="Disordered" evidence="3">
    <location>
        <begin position="1"/>
        <end position="33"/>
    </location>
</feature>
<evidence type="ECO:0000259" key="4">
    <source>
        <dbReference type="Pfam" id="PF00685"/>
    </source>
</evidence>